<reference evidence="4" key="1">
    <citation type="submission" date="2003-08" db="EMBL/GenBank/DDBJ databases">
        <authorList>
            <person name="Birren B."/>
            <person name="Nusbaum C."/>
            <person name="Abebe A."/>
            <person name="Abouelleil A."/>
            <person name="Adekoya E."/>
            <person name="Ait-zahra M."/>
            <person name="Allen N."/>
            <person name="Allen T."/>
            <person name="An P."/>
            <person name="Anderson M."/>
            <person name="Anderson S."/>
            <person name="Arachchi H."/>
            <person name="Armbruster J."/>
            <person name="Bachantsang P."/>
            <person name="Baldwin J."/>
            <person name="Barry A."/>
            <person name="Bayul T."/>
            <person name="Blitshsteyn B."/>
            <person name="Bloom T."/>
            <person name="Blye J."/>
            <person name="Boguslavskiy L."/>
            <person name="Borowsky M."/>
            <person name="Boukhgalter B."/>
            <person name="Brunache A."/>
            <person name="Butler J."/>
            <person name="Calixte N."/>
            <person name="Calvo S."/>
            <person name="Camarata J."/>
            <person name="Campo K."/>
            <person name="Chang J."/>
            <person name="Cheshatsang Y."/>
            <person name="Citroen M."/>
            <person name="Collymore A."/>
            <person name="Considine T."/>
            <person name="Cook A."/>
            <person name="Cooke P."/>
            <person name="Corum B."/>
            <person name="Cuomo C."/>
            <person name="David R."/>
            <person name="Dawoe T."/>
            <person name="Degray S."/>
            <person name="Dodge S."/>
            <person name="Dooley K."/>
            <person name="Dorje P."/>
            <person name="Dorjee K."/>
            <person name="Dorris L."/>
            <person name="Duffey N."/>
            <person name="Dupes A."/>
            <person name="Elkins T."/>
            <person name="Engels R."/>
            <person name="Erickson J."/>
            <person name="Farina A."/>
            <person name="Faro S."/>
            <person name="Ferreira P."/>
            <person name="Fischer H."/>
            <person name="Fitzgerald M."/>
            <person name="Foley K."/>
            <person name="Gage D."/>
            <person name="Galagan J."/>
            <person name="Gearin G."/>
            <person name="Gnerre S."/>
            <person name="Gnirke A."/>
            <person name="Goyette A."/>
            <person name="Graham J."/>
            <person name="Grandbois E."/>
            <person name="Gyaltsen K."/>
            <person name="Hafez N."/>
            <person name="Hagopian D."/>
            <person name="Hagos B."/>
            <person name="Hall J."/>
            <person name="Hatcher B."/>
            <person name="Heller A."/>
            <person name="Higgins H."/>
            <person name="Honan T."/>
            <person name="Horn A."/>
            <person name="Houde N."/>
            <person name="Hughes L."/>
            <person name="Hulme W."/>
            <person name="Husby E."/>
            <person name="Iliev I."/>
            <person name="Jaffe D."/>
            <person name="Jones C."/>
            <person name="Kamal M."/>
            <person name="Kamat A."/>
            <person name="Kamvysselis M."/>
            <person name="Karlsson E."/>
            <person name="Kells C."/>
            <person name="Kieu A."/>
            <person name="Kisner P."/>
            <person name="Kodira C."/>
            <person name="Kulbokas E."/>
            <person name="Labutti K."/>
            <person name="Lama D."/>
            <person name="Landers T."/>
            <person name="Leger J."/>
            <person name="Levine S."/>
            <person name="Lewis D."/>
            <person name="Lewis T."/>
            <person name="Lindblad-toh K."/>
            <person name="Liu X."/>
            <person name="Lokyitsang T."/>
            <person name="Lokyitsang Y."/>
            <person name="Lucien O."/>
            <person name="Lui A."/>
            <person name="Ma L.J."/>
            <person name="Mabbitt R."/>
            <person name="Macdonald J."/>
            <person name="Maclean C."/>
            <person name="Major J."/>
            <person name="Manning J."/>
            <person name="Marabella R."/>
            <person name="Maru K."/>
            <person name="Matthews C."/>
            <person name="Mauceli E."/>
            <person name="Mccarthy M."/>
            <person name="Mcdonough S."/>
            <person name="Mcghee T."/>
            <person name="Meldrim J."/>
            <person name="Meneus L."/>
            <person name="Mesirov J."/>
            <person name="Mihalev A."/>
            <person name="Mihova T."/>
            <person name="Mikkelsen T."/>
            <person name="Mlenga V."/>
            <person name="Moru K."/>
            <person name="Mozes J."/>
            <person name="Mulrain L."/>
            <person name="Munson G."/>
            <person name="Naylor J."/>
            <person name="Newes C."/>
            <person name="Nguyen C."/>
            <person name="Nguyen N."/>
            <person name="Nguyen T."/>
            <person name="Nicol R."/>
            <person name="Nielsen C."/>
            <person name="Nizzari M."/>
            <person name="Norbu C."/>
            <person name="Norbu N."/>
            <person name="O'donnell P."/>
            <person name="Okoawo O."/>
            <person name="O'leary S."/>
            <person name="Omotosho B."/>
            <person name="O'neill K."/>
            <person name="Osman S."/>
            <person name="Parker S."/>
            <person name="Perrin D."/>
            <person name="Phunkhang P."/>
            <person name="Piqani B."/>
            <person name="Purcell S."/>
            <person name="Rachupka T."/>
            <person name="Ramasamy U."/>
            <person name="Rameau R."/>
            <person name="Ray V."/>
            <person name="Raymond C."/>
            <person name="Retta R."/>
            <person name="Richardson S."/>
            <person name="Rise C."/>
            <person name="Rodriguez J."/>
            <person name="Rogers J."/>
            <person name="Rogov P."/>
            <person name="Rutman M."/>
            <person name="Schupbach R."/>
            <person name="Seaman C."/>
            <person name="Settipalli S."/>
            <person name="Sharpe T."/>
            <person name="Sheridan J."/>
            <person name="Sherpa N."/>
            <person name="Shi J."/>
            <person name="Smirnov S."/>
            <person name="Smith C."/>
            <person name="Sougnez C."/>
            <person name="Spencer B."/>
            <person name="Stalker J."/>
            <person name="Stange-thomann N."/>
            <person name="Stavropoulos S."/>
            <person name="Stetson K."/>
            <person name="Stone C."/>
            <person name="Stone S."/>
            <person name="Stubbs M."/>
            <person name="Talamas J."/>
            <person name="Tchuinga P."/>
            <person name="Tenzing P."/>
            <person name="Tesfaye S."/>
            <person name="Theodore J."/>
            <person name="Thoulutsang Y."/>
            <person name="Topham K."/>
            <person name="Towey S."/>
            <person name="Tsamla T."/>
            <person name="Tsomo N."/>
            <person name="Vallee D."/>
            <person name="Vassiliev H."/>
            <person name="Venkataraman V."/>
            <person name="Vinson J."/>
            <person name="Vo A."/>
            <person name="Wade C."/>
            <person name="Wang S."/>
            <person name="Wangchuk T."/>
            <person name="Wangdi T."/>
            <person name="Whittaker C."/>
            <person name="Wilkinson J."/>
            <person name="Wu Y."/>
            <person name="Wyman D."/>
            <person name="Yadav S."/>
            <person name="Yang S."/>
            <person name="Yang X."/>
            <person name="Yeager S."/>
            <person name="Yee E."/>
            <person name="Young G."/>
            <person name="Zainoun J."/>
            <person name="Zembeck L."/>
            <person name="Zimmer A."/>
            <person name="Zody M."/>
            <person name="Lander E."/>
        </authorList>
    </citation>
    <scope>NUCLEOTIDE SEQUENCE [LARGE SCALE GENOMIC DNA]</scope>
</reference>
<dbReference type="Proteomes" id="UP000007875">
    <property type="component" value="Unassembled WGS sequence"/>
</dbReference>
<dbReference type="InterPro" id="IPR038772">
    <property type="entry name" value="Sph/SMPD2-like"/>
</dbReference>
<dbReference type="GO" id="GO:0005737">
    <property type="term" value="C:cytoplasm"/>
    <property type="evidence" value="ECO:0007669"/>
    <property type="project" value="TreeGrafter"/>
</dbReference>
<dbReference type="GO" id="GO:0004767">
    <property type="term" value="F:sphingomyelin phosphodiesterase activity"/>
    <property type="evidence" value="ECO:0007669"/>
    <property type="project" value="UniProtKB-EC"/>
</dbReference>
<dbReference type="InParanoid" id="H2Y8G4"/>
<dbReference type="Gene3D" id="3.60.10.10">
    <property type="entry name" value="Endonuclease/exonuclease/phosphatase"/>
    <property type="match status" value="1"/>
</dbReference>
<dbReference type="eggNOG" id="ENOG502QVS2">
    <property type="taxonomic scope" value="Eukaryota"/>
</dbReference>
<dbReference type="SUPFAM" id="SSF56219">
    <property type="entry name" value="DNase I-like"/>
    <property type="match status" value="1"/>
</dbReference>
<feature type="transmembrane region" description="Helical" evidence="2">
    <location>
        <begin position="93"/>
        <end position="117"/>
    </location>
</feature>
<dbReference type="GO" id="GO:0006684">
    <property type="term" value="P:sphingomyelin metabolic process"/>
    <property type="evidence" value="ECO:0007669"/>
    <property type="project" value="TreeGrafter"/>
</dbReference>
<dbReference type="STRING" id="51511.ENSCSAVP00000001612"/>
<dbReference type="EC" id="3.1.4.12" evidence="1"/>
<keyword evidence="4" id="KW-1185">Reference proteome</keyword>
<reference evidence="3" key="2">
    <citation type="submission" date="2025-08" db="UniProtKB">
        <authorList>
            <consortium name="Ensembl"/>
        </authorList>
    </citation>
    <scope>IDENTIFICATION</scope>
</reference>
<dbReference type="InterPro" id="IPR036691">
    <property type="entry name" value="Endo/exonu/phosph_ase_sf"/>
</dbReference>
<keyword evidence="2" id="KW-1133">Transmembrane helix</keyword>
<evidence type="ECO:0000313" key="3">
    <source>
        <dbReference type="Ensembl" id="ENSCSAVP00000001612.1"/>
    </source>
</evidence>
<dbReference type="PANTHER" id="PTHR16320">
    <property type="entry name" value="SPHINGOMYELINASE FAMILY MEMBER"/>
    <property type="match status" value="1"/>
</dbReference>
<evidence type="ECO:0000313" key="4">
    <source>
        <dbReference type="Proteomes" id="UP000007875"/>
    </source>
</evidence>
<organism evidence="3 4">
    <name type="scientific">Ciona savignyi</name>
    <name type="common">Pacific transparent sea squirt</name>
    <dbReference type="NCBI Taxonomy" id="51511"/>
    <lineage>
        <taxon>Eukaryota</taxon>
        <taxon>Metazoa</taxon>
        <taxon>Chordata</taxon>
        <taxon>Tunicata</taxon>
        <taxon>Ascidiacea</taxon>
        <taxon>Phlebobranchia</taxon>
        <taxon>Cionidae</taxon>
        <taxon>Ciona</taxon>
    </lineage>
</organism>
<sequence length="392" mass="43324">MRNSKMSSESSLRKRTKNISKMDSYIEESSAPVSDNIILTPGGPFASSSFVVQGLYKISTLCFTPWCLVLDHFLAIFVRTSDASKTNIIGCCVWTFLLLIALICLTPIAIVGFALWFPLQWWRPRSFSYITPSSGLRESSEKYGRVARPPSISSITPPDPDYGVITANLCLMPEFVAHINNLSDSVGRGGKMAAYFCGEPPHWRSGGEGGKPTEMDCLVPAESADSVNVGSKDYEPIAGDNYDSRSTTSGQWSTTSKERSVSETFPFLSHFVCLQEVFDGRSTDKLISGLRTKYPYIIYDVTQPIHNCRLTLLGSGLCIASLHPFIDISFKPFPCGHHDDKLACKGLLMTKVFLGRDDKGHDLVGFLATTHLQAWSHSHASSVRCRQLDCIY</sequence>
<protein>
    <recommendedName>
        <fullName evidence="1">sphingomyelin phosphodiesterase</fullName>
        <ecNumber evidence="1">3.1.4.12</ecNumber>
    </recommendedName>
</protein>
<dbReference type="GeneTree" id="ENSGT00400000022168"/>
<keyword evidence="2" id="KW-0812">Transmembrane</keyword>
<dbReference type="PANTHER" id="PTHR16320:SF1">
    <property type="entry name" value="SPHINGOMYELINASE DDB_G0288017"/>
    <property type="match status" value="1"/>
</dbReference>
<name>H2Y8G4_CIOSA</name>
<dbReference type="GO" id="GO:0016020">
    <property type="term" value="C:membrane"/>
    <property type="evidence" value="ECO:0007669"/>
    <property type="project" value="GOC"/>
</dbReference>
<accession>H2Y8G4</accession>
<evidence type="ECO:0000256" key="1">
    <source>
        <dbReference type="ARBA" id="ARBA00012369"/>
    </source>
</evidence>
<evidence type="ECO:0000256" key="2">
    <source>
        <dbReference type="SAM" id="Phobius"/>
    </source>
</evidence>
<dbReference type="Ensembl" id="ENSCSAVT00000001636.1">
    <property type="protein sequence ID" value="ENSCSAVP00000001612.1"/>
    <property type="gene ID" value="ENSCSAVG00000000930.1"/>
</dbReference>
<proteinExistence type="predicted"/>
<dbReference type="AlphaFoldDB" id="H2Y8G4"/>
<dbReference type="HOGENOM" id="CLU_028243_0_0_1"/>
<reference evidence="3" key="3">
    <citation type="submission" date="2025-09" db="UniProtKB">
        <authorList>
            <consortium name="Ensembl"/>
        </authorList>
    </citation>
    <scope>IDENTIFICATION</scope>
</reference>
<keyword evidence="2" id="KW-0472">Membrane</keyword>